<evidence type="ECO:0000256" key="6">
    <source>
        <dbReference type="PIRSR" id="PIRSR001221-2"/>
    </source>
</evidence>
<proteinExistence type="inferred from homology"/>
<dbReference type="STRING" id="576137.A0A1L7WM98"/>
<evidence type="ECO:0000256" key="3">
    <source>
        <dbReference type="ARBA" id="ARBA00012922"/>
    </source>
</evidence>
<evidence type="ECO:0000313" key="9">
    <source>
        <dbReference type="Proteomes" id="UP000184330"/>
    </source>
</evidence>
<feature type="active site" description="Charge relay system" evidence="5">
    <location>
        <position position="218"/>
    </location>
</feature>
<dbReference type="Gene3D" id="3.90.1300.10">
    <property type="entry name" value="Amidase signature (AS) domain"/>
    <property type="match status" value="1"/>
</dbReference>
<evidence type="ECO:0000256" key="2">
    <source>
        <dbReference type="ARBA" id="ARBA00009199"/>
    </source>
</evidence>
<dbReference type="InterPro" id="IPR020556">
    <property type="entry name" value="Amidase_CS"/>
</dbReference>
<protein>
    <recommendedName>
        <fullName evidence="3">amidase</fullName>
        <ecNumber evidence="3">3.5.1.4</ecNumber>
    </recommendedName>
</protein>
<evidence type="ECO:0000256" key="5">
    <source>
        <dbReference type="PIRSR" id="PIRSR001221-1"/>
    </source>
</evidence>
<dbReference type="SUPFAM" id="SSF75304">
    <property type="entry name" value="Amidase signature (AS) enzymes"/>
    <property type="match status" value="1"/>
</dbReference>
<comment type="catalytic activity">
    <reaction evidence="1">
        <text>a monocarboxylic acid amide + H2O = a monocarboxylate + NH4(+)</text>
        <dbReference type="Rhea" id="RHEA:12020"/>
        <dbReference type="ChEBI" id="CHEBI:15377"/>
        <dbReference type="ChEBI" id="CHEBI:28938"/>
        <dbReference type="ChEBI" id="CHEBI:35757"/>
        <dbReference type="ChEBI" id="CHEBI:83628"/>
        <dbReference type="EC" id="3.5.1.4"/>
    </reaction>
</comment>
<dbReference type="GO" id="GO:0004040">
    <property type="term" value="F:amidase activity"/>
    <property type="evidence" value="ECO:0007669"/>
    <property type="project" value="UniProtKB-EC"/>
</dbReference>
<dbReference type="OrthoDB" id="6428749at2759"/>
<feature type="binding site" evidence="6">
    <location>
        <begin position="239"/>
        <end position="242"/>
    </location>
    <ligand>
        <name>substrate</name>
    </ligand>
</feature>
<gene>
    <name evidence="8" type="ORF">PAC_03758</name>
</gene>
<dbReference type="EC" id="3.5.1.4" evidence="3"/>
<evidence type="ECO:0000259" key="7">
    <source>
        <dbReference type="Pfam" id="PF01425"/>
    </source>
</evidence>
<feature type="active site" description="Acyl-ester intermediate" evidence="5">
    <location>
        <position position="242"/>
    </location>
</feature>
<dbReference type="PROSITE" id="PS00571">
    <property type="entry name" value="AMIDASES"/>
    <property type="match status" value="1"/>
</dbReference>
<evidence type="ECO:0000313" key="8">
    <source>
        <dbReference type="EMBL" id="CZR53876.1"/>
    </source>
</evidence>
<feature type="binding site" evidence="6">
    <location>
        <position position="192"/>
    </location>
    <ligand>
        <name>substrate</name>
    </ligand>
</feature>
<reference evidence="8 9" key="1">
    <citation type="submission" date="2016-03" db="EMBL/GenBank/DDBJ databases">
        <authorList>
            <person name="Ploux O."/>
        </authorList>
    </citation>
    <scope>NUCLEOTIDE SEQUENCE [LARGE SCALE GENOMIC DNA]</scope>
    <source>
        <strain evidence="8 9">UAMH 11012</strain>
    </source>
</reference>
<name>A0A1L7WM98_9HELO</name>
<evidence type="ECO:0000256" key="1">
    <source>
        <dbReference type="ARBA" id="ARBA00001311"/>
    </source>
</evidence>
<organism evidence="8 9">
    <name type="scientific">Phialocephala subalpina</name>
    <dbReference type="NCBI Taxonomy" id="576137"/>
    <lineage>
        <taxon>Eukaryota</taxon>
        <taxon>Fungi</taxon>
        <taxon>Dikarya</taxon>
        <taxon>Ascomycota</taxon>
        <taxon>Pezizomycotina</taxon>
        <taxon>Leotiomycetes</taxon>
        <taxon>Helotiales</taxon>
        <taxon>Mollisiaceae</taxon>
        <taxon>Phialocephala</taxon>
        <taxon>Phialocephala fortinii species complex</taxon>
    </lineage>
</organism>
<accession>A0A1L7WM98</accession>
<feature type="binding site" evidence="6">
    <location>
        <position position="218"/>
    </location>
    <ligand>
        <name>substrate</name>
    </ligand>
</feature>
<dbReference type="PANTHER" id="PTHR46072">
    <property type="entry name" value="AMIDASE-RELATED-RELATED"/>
    <property type="match status" value="1"/>
</dbReference>
<comment type="similarity">
    <text evidence="2">Belongs to the amidase family.</text>
</comment>
<feature type="active site" description="Charge relay system" evidence="5">
    <location>
        <position position="143"/>
    </location>
</feature>
<keyword evidence="9" id="KW-1185">Reference proteome</keyword>
<dbReference type="Pfam" id="PF01425">
    <property type="entry name" value="Amidase"/>
    <property type="match status" value="1"/>
</dbReference>
<keyword evidence="4" id="KW-0378">Hydrolase</keyword>
<dbReference type="PIRSF" id="PIRSF001221">
    <property type="entry name" value="Amidase_fungi"/>
    <property type="match status" value="1"/>
</dbReference>
<dbReference type="PANTHER" id="PTHR46072:SF4">
    <property type="entry name" value="AMIDASE C550.07-RELATED"/>
    <property type="match status" value="1"/>
</dbReference>
<feature type="domain" description="Amidase" evidence="7">
    <location>
        <begin position="87"/>
        <end position="504"/>
    </location>
</feature>
<dbReference type="EMBL" id="FJOG01000004">
    <property type="protein sequence ID" value="CZR53876.1"/>
    <property type="molecule type" value="Genomic_DNA"/>
</dbReference>
<evidence type="ECO:0000256" key="4">
    <source>
        <dbReference type="ARBA" id="ARBA00022801"/>
    </source>
</evidence>
<dbReference type="InterPro" id="IPR023631">
    <property type="entry name" value="Amidase_dom"/>
</dbReference>
<dbReference type="AlphaFoldDB" id="A0A1L7WM98"/>
<dbReference type="InterPro" id="IPR036928">
    <property type="entry name" value="AS_sf"/>
</dbReference>
<dbReference type="Proteomes" id="UP000184330">
    <property type="component" value="Unassembled WGS sequence"/>
</dbReference>
<sequence length="531" mass="58998">MAASRKIKPKRHWEEVVREAWEYRDASLGRVPGISDIDGRLPSFELLPKRSIDFGSNVLEPRDIQITECLPEDLVAMLRRGDTSAVEATTAFLRRAALAQRLTNCMTELLPERSLARAQELDDYFLQHKKPIGPLHGLPISVKEMIGMKDLGLNAGYVAWWGKTASENAHVLDILWNAGAVFHARTSQPQSMMHLETDSNLYGVTTNPYNGNISSGGSSGGEGALIGMRGSCLGIGSDIGGSIRSPAANCGIYGFKPTAFRIPTDGWCSTMAGADSIPGVIGPLSTSLSGIKLFMKTIIDSQPWLSEPALIPIPWNPIQISDNQPLKIAVMWNDGVVTPHPPVTRALKELSSRLRTLPNVDIVDWHPHLHDEAWAIISSLYFTDGGTADAATIAESGEPWRPLTTWMLKENPCVKKLSPQKLYYWCEEREAYRKEYAKVWNETKSGDEGRMVDVILCPAAPGVAPRHNTARYWGYTSQWNLLDYPAVVFPVSKVDKKRDVQAMNFKPMTNIDEEHWTLCEFSLPSKWPFLT</sequence>